<reference evidence="2 3" key="1">
    <citation type="submission" date="2020-08" db="EMBL/GenBank/DDBJ databases">
        <title>Genomic Encyclopedia of Type Strains, Phase IV (KMG-IV): sequencing the most valuable type-strain genomes for metagenomic binning, comparative biology and taxonomic classification.</title>
        <authorList>
            <person name="Goeker M."/>
        </authorList>
    </citation>
    <scope>NUCLEOTIDE SEQUENCE [LARGE SCALE GENOMIC DNA]</scope>
    <source>
        <strain evidence="2 3">DSM 105074</strain>
    </source>
</reference>
<comment type="caution">
    <text evidence="2">The sequence shown here is derived from an EMBL/GenBank/DDBJ whole genome shotgun (WGS) entry which is preliminary data.</text>
</comment>
<dbReference type="AlphaFoldDB" id="A0A840TR00"/>
<protein>
    <recommendedName>
        <fullName evidence="1">3-keto-alpha-glucoside-1,2-lyase/3-keto-2-hydroxy-glucal hydratase domain-containing protein</fullName>
    </recommendedName>
</protein>
<evidence type="ECO:0000313" key="3">
    <source>
        <dbReference type="Proteomes" id="UP000557307"/>
    </source>
</evidence>
<evidence type="ECO:0000313" key="2">
    <source>
        <dbReference type="EMBL" id="MBB5284147.1"/>
    </source>
</evidence>
<proteinExistence type="predicted"/>
<dbReference type="Pfam" id="PF06439">
    <property type="entry name" value="3keto-disac_hyd"/>
    <property type="match status" value="1"/>
</dbReference>
<keyword evidence="3" id="KW-1185">Reference proteome</keyword>
<dbReference type="GO" id="GO:0016787">
    <property type="term" value="F:hydrolase activity"/>
    <property type="evidence" value="ECO:0007669"/>
    <property type="project" value="InterPro"/>
</dbReference>
<name>A0A840TR00_9BACT</name>
<sequence length="248" mass="27958">MPAYAVVLSFVLALWPVVFPGTSRVLPADASPSRGYLAPAAEKWEVLFDGKNLDQWRKATDESAPSEAWLVEKGTLVMKKGQRGGDILTRQQYDNFELEWEFNLTEAANSGIKYQVSSIRNAKTNKDSPMGIEYQIIDDYNHPEIKPDPSGTSSTGAAYLLYAPQGKKLKPAGQWNKARLVVRGKQAEHWLNGVKITAYTRGTEEFKKKVAATKFKDYPDYALADRGHIMLTDHGDQVYYRNIRIKRL</sequence>
<evidence type="ECO:0000259" key="1">
    <source>
        <dbReference type="Pfam" id="PF06439"/>
    </source>
</evidence>
<dbReference type="EMBL" id="JACHGF010000003">
    <property type="protein sequence ID" value="MBB5284147.1"/>
    <property type="molecule type" value="Genomic_DNA"/>
</dbReference>
<feature type="domain" description="3-keto-alpha-glucoside-1,2-lyase/3-keto-2-hydroxy-glucal hydratase" evidence="1">
    <location>
        <begin position="43"/>
        <end position="246"/>
    </location>
</feature>
<dbReference type="InterPro" id="IPR010496">
    <property type="entry name" value="AL/BT2_dom"/>
</dbReference>
<gene>
    <name evidence="2" type="ORF">HNQ92_002290</name>
</gene>
<accession>A0A840TR00</accession>
<dbReference type="Proteomes" id="UP000557307">
    <property type="component" value="Unassembled WGS sequence"/>
</dbReference>
<dbReference type="RefSeq" id="WP_184174106.1">
    <property type="nucleotide sequence ID" value="NZ_JACHGF010000003.1"/>
</dbReference>
<organism evidence="2 3">
    <name type="scientific">Rhabdobacter roseus</name>
    <dbReference type="NCBI Taxonomy" id="1655419"/>
    <lineage>
        <taxon>Bacteria</taxon>
        <taxon>Pseudomonadati</taxon>
        <taxon>Bacteroidota</taxon>
        <taxon>Cytophagia</taxon>
        <taxon>Cytophagales</taxon>
        <taxon>Cytophagaceae</taxon>
        <taxon>Rhabdobacter</taxon>
    </lineage>
</organism>
<dbReference type="Gene3D" id="2.60.120.560">
    <property type="entry name" value="Exo-inulinase, domain 1"/>
    <property type="match status" value="1"/>
</dbReference>